<proteinExistence type="predicted"/>
<gene>
    <name evidence="1" type="ORF">V1525DRAFT_422460</name>
</gene>
<dbReference type="Proteomes" id="UP001433508">
    <property type="component" value="Unassembled WGS sequence"/>
</dbReference>
<comment type="caution">
    <text evidence="1">The sequence shown here is derived from an EMBL/GenBank/DDBJ whole genome shotgun (WGS) entry which is preliminary data.</text>
</comment>
<accession>A0ACC3SRF6</accession>
<reference evidence="2" key="1">
    <citation type="journal article" date="2024" name="Front. Bioeng. Biotechnol.">
        <title>Genome-scale model development and genomic sequencing of the oleaginous clade Lipomyces.</title>
        <authorList>
            <person name="Czajka J.J."/>
            <person name="Han Y."/>
            <person name="Kim J."/>
            <person name="Mondo S.J."/>
            <person name="Hofstad B.A."/>
            <person name="Robles A."/>
            <person name="Haridas S."/>
            <person name="Riley R."/>
            <person name="LaButti K."/>
            <person name="Pangilinan J."/>
            <person name="Andreopoulos W."/>
            <person name="Lipzen A."/>
            <person name="Yan J."/>
            <person name="Wang M."/>
            <person name="Ng V."/>
            <person name="Grigoriev I.V."/>
            <person name="Spatafora J.W."/>
            <person name="Magnuson J.K."/>
            <person name="Baker S.E."/>
            <person name="Pomraning K.R."/>
        </authorList>
    </citation>
    <scope>NUCLEOTIDE SEQUENCE [LARGE SCALE GENOMIC DNA]</scope>
    <source>
        <strain evidence="2">CBS 7786</strain>
    </source>
</reference>
<protein>
    <submittedName>
        <fullName evidence="1">FMN-binding domain-containing protein</fullName>
    </submittedName>
</protein>
<sequence length="216" mass="24096">MFLPDVHVETDTAEVLQLIRENPLGILITNIKSSQQDSLQCTHVPFVLDLPDESGESAPQGTLRDPKFYVETKPDTAKVVPTWNYAATQIYGKLSLYYDSKTSETGAFLAKQLHDLSENSERSIMGYTGGDSPEPWKVADAPERYIDIMQRNIVGIEIRINKIEGKFKMSQEKRGGDLEGVIKGFANLGSETGDAISALVKERADLYELKKQEIKN</sequence>
<dbReference type="EMBL" id="MU971502">
    <property type="protein sequence ID" value="KAK9234196.1"/>
    <property type="molecule type" value="Genomic_DNA"/>
</dbReference>
<keyword evidence="2" id="KW-1185">Reference proteome</keyword>
<organism evidence="1 2">
    <name type="scientific">Lipomyces kononenkoae</name>
    <name type="common">Yeast</name>
    <dbReference type="NCBI Taxonomy" id="34357"/>
    <lineage>
        <taxon>Eukaryota</taxon>
        <taxon>Fungi</taxon>
        <taxon>Dikarya</taxon>
        <taxon>Ascomycota</taxon>
        <taxon>Saccharomycotina</taxon>
        <taxon>Lipomycetes</taxon>
        <taxon>Lipomycetales</taxon>
        <taxon>Lipomycetaceae</taxon>
        <taxon>Lipomyces</taxon>
    </lineage>
</organism>
<evidence type="ECO:0000313" key="1">
    <source>
        <dbReference type="EMBL" id="KAK9234196.1"/>
    </source>
</evidence>
<evidence type="ECO:0000313" key="2">
    <source>
        <dbReference type="Proteomes" id="UP001433508"/>
    </source>
</evidence>
<name>A0ACC3SRF6_LIPKO</name>